<sequence>KPETNGNTHLSRDSNVPRAFAGAAVGEAAGTPARARCDRGPPGCRVGGGAAKRPHLPARPPPARHTSCAYRSPHQTAAEGRLVTSLCSRGVSKAPPGPVRHPDENAEPRFLRVPFAGCAAWADAGGSTRLPPCQGGVSRPRVPARRTSRPGNRSSHFPTERDGRSDYLK</sequence>
<evidence type="ECO:0000256" key="1">
    <source>
        <dbReference type="SAM" id="MobiDB-lite"/>
    </source>
</evidence>
<feature type="region of interest" description="Disordered" evidence="1">
    <location>
        <begin position="27"/>
        <end position="76"/>
    </location>
</feature>
<name>M3YFS0_MUSPF</name>
<dbReference type="InParanoid" id="M3YFS0"/>
<dbReference type="AlphaFoldDB" id="M3YFS0"/>
<dbReference type="HOGENOM" id="CLU_1582231_0_0_1"/>
<accession>M3YFS0</accession>
<proteinExistence type="predicted"/>
<dbReference type="Ensembl" id="ENSMPUT00000010339.1">
    <property type="protein sequence ID" value="ENSMPUP00000010177.1"/>
    <property type="gene ID" value="ENSMPUG00000010252.1"/>
</dbReference>
<evidence type="ECO:0000313" key="2">
    <source>
        <dbReference type="Ensembl" id="ENSMPUP00000010177.1"/>
    </source>
</evidence>
<feature type="compositionally biased region" description="Basic and acidic residues" evidence="1">
    <location>
        <begin position="158"/>
        <end position="169"/>
    </location>
</feature>
<protein>
    <submittedName>
        <fullName evidence="2">Uncharacterized protein</fullName>
    </submittedName>
</protein>
<feature type="region of interest" description="Disordered" evidence="1">
    <location>
        <begin position="126"/>
        <end position="169"/>
    </location>
</feature>
<dbReference type="EMBL" id="AEYP01063586">
    <property type="status" value="NOT_ANNOTATED_CDS"/>
    <property type="molecule type" value="Genomic_DNA"/>
</dbReference>
<reference evidence="2" key="1">
    <citation type="submission" date="2024-06" db="UniProtKB">
        <authorList>
            <consortium name="Ensembl"/>
        </authorList>
    </citation>
    <scope>IDENTIFICATION</scope>
</reference>
<organism evidence="2">
    <name type="scientific">Mustela putorius furo</name>
    <name type="common">European domestic ferret</name>
    <name type="synonym">Mustela furo</name>
    <dbReference type="NCBI Taxonomy" id="9669"/>
    <lineage>
        <taxon>Eukaryota</taxon>
        <taxon>Metazoa</taxon>
        <taxon>Chordata</taxon>
        <taxon>Craniata</taxon>
        <taxon>Vertebrata</taxon>
        <taxon>Euteleostomi</taxon>
        <taxon>Mammalia</taxon>
        <taxon>Eutheria</taxon>
        <taxon>Laurasiatheria</taxon>
        <taxon>Carnivora</taxon>
        <taxon>Caniformia</taxon>
        <taxon>Musteloidea</taxon>
        <taxon>Mustelidae</taxon>
        <taxon>Mustelinae</taxon>
        <taxon>Mustela</taxon>
    </lineage>
</organism>